<comment type="pathway">
    <text evidence="5 10">Aromatic compound metabolism; phenylacetate degradation.</text>
</comment>
<dbReference type="GO" id="GO:0010124">
    <property type="term" value="P:phenylacetate catabolic process"/>
    <property type="evidence" value="ECO:0007669"/>
    <property type="project" value="UniProtKB-UniRule"/>
</dbReference>
<dbReference type="SUPFAM" id="SSF56801">
    <property type="entry name" value="Acetyl-CoA synthetase-like"/>
    <property type="match status" value="1"/>
</dbReference>
<dbReference type="PIRSF" id="PIRSF006444">
    <property type="entry name" value="PaaK"/>
    <property type="match status" value="1"/>
</dbReference>
<evidence type="ECO:0000256" key="1">
    <source>
        <dbReference type="ARBA" id="ARBA00011245"/>
    </source>
</evidence>
<sequence length="432" mass="49008">MYWNEKYECMPREQLEELQLERLKATVERAYHNVPHYRRLMQEKGIEPSDIQSLEDLRKLPFTTKNDLRENYPYGMFAVPLSEVVRIHSSSGTTGKPTVVGYTRNDLNVWAELMARSLTCGGATKNDVIHNAYGYGLFTGGLGVHYGAERIGASVIPISGGNTKRQVMIMKDYGSTILTCTPSYALYLAEVMEEMGVRPEDLKLKCGIFGAEPWSENMRKEIEKKLPLIALDIYGLSEIIGPGVAMECPEKNGLHIFEDHFIPEIIDPVTEEPLPYGQFGELVFTTITKEALPMIRYRTRDISALYKEPCSCGRTLVRMARVSGRTDDMLIIRGVNVFPSQIESVLLEIGETEPHYQLIVQREGSLDTLEVQVEVSERLFSDKVRRLEELENKIRAEIESTLGITVKVTLVEPKTIQRSEGKAKRVIDKRRI</sequence>
<evidence type="ECO:0000313" key="13">
    <source>
        <dbReference type="EMBL" id="GAW91264.1"/>
    </source>
</evidence>
<dbReference type="GO" id="GO:0047475">
    <property type="term" value="F:phenylacetate-CoA ligase activity"/>
    <property type="evidence" value="ECO:0007669"/>
    <property type="project" value="UniProtKB-EC"/>
</dbReference>
<dbReference type="PANTHER" id="PTHR43439:SF1">
    <property type="entry name" value="PHENYLACETATE-COENZYME A LIGASE"/>
    <property type="match status" value="1"/>
</dbReference>
<dbReference type="InterPro" id="IPR000873">
    <property type="entry name" value="AMP-dep_synth/lig_dom"/>
</dbReference>
<comment type="caution">
    <text evidence="13">The sequence shown here is derived from an EMBL/GenBank/DDBJ whole genome shotgun (WGS) entry which is preliminary data.</text>
</comment>
<dbReference type="Pfam" id="PF14535">
    <property type="entry name" value="AMP-binding_C_2"/>
    <property type="match status" value="1"/>
</dbReference>
<evidence type="ECO:0000256" key="6">
    <source>
        <dbReference type="ARBA" id="ARBA00061566"/>
    </source>
</evidence>
<dbReference type="Pfam" id="PF00501">
    <property type="entry name" value="AMP-binding"/>
    <property type="match status" value="1"/>
</dbReference>
<dbReference type="InterPro" id="IPR028154">
    <property type="entry name" value="AMP-dep_Lig_C"/>
</dbReference>
<evidence type="ECO:0000256" key="5">
    <source>
        <dbReference type="ARBA" id="ARBA00060591"/>
    </source>
</evidence>
<evidence type="ECO:0000259" key="11">
    <source>
        <dbReference type="Pfam" id="PF00501"/>
    </source>
</evidence>
<feature type="domain" description="AMP-dependent synthetase/ligase" evidence="11">
    <location>
        <begin position="84"/>
        <end position="284"/>
    </location>
</feature>
<dbReference type="OrthoDB" id="580775at2"/>
<evidence type="ECO:0000259" key="12">
    <source>
        <dbReference type="Pfam" id="PF14535"/>
    </source>
</evidence>
<protein>
    <recommendedName>
        <fullName evidence="8 10">Phenylacetate-coenzyme A ligase</fullName>
        <ecNumber evidence="7 10">6.2.1.30</ecNumber>
    </recommendedName>
    <alternativeName>
        <fullName evidence="9 10">Phenylacetyl-CoA ligase</fullName>
    </alternativeName>
</protein>
<evidence type="ECO:0000256" key="10">
    <source>
        <dbReference type="PIRNR" id="PIRNR006444"/>
    </source>
</evidence>
<dbReference type="Proteomes" id="UP000197032">
    <property type="component" value="Unassembled WGS sequence"/>
</dbReference>
<evidence type="ECO:0000256" key="9">
    <source>
        <dbReference type="ARBA" id="ARBA00075111"/>
    </source>
</evidence>
<dbReference type="Gene3D" id="3.40.50.12780">
    <property type="entry name" value="N-terminal domain of ligase-like"/>
    <property type="match status" value="1"/>
</dbReference>
<dbReference type="InterPro" id="IPR051414">
    <property type="entry name" value="Adenylate-forming_Reductase"/>
</dbReference>
<accession>A0A1Z5HP23</accession>
<evidence type="ECO:0000313" key="14">
    <source>
        <dbReference type="Proteomes" id="UP000197032"/>
    </source>
</evidence>
<keyword evidence="2 10" id="KW-0436">Ligase</keyword>
<dbReference type="CDD" id="cd05913">
    <property type="entry name" value="PaaK"/>
    <property type="match status" value="1"/>
</dbReference>
<feature type="domain" description="AMP-dependent ligase C-terminal" evidence="12">
    <location>
        <begin position="334"/>
        <end position="430"/>
    </location>
</feature>
<comment type="catalytic activity">
    <reaction evidence="4">
        <text>2-phenylacetate + ATP + CoA = phenylacetyl-CoA + AMP + diphosphate</text>
        <dbReference type="Rhea" id="RHEA:20956"/>
        <dbReference type="ChEBI" id="CHEBI:18401"/>
        <dbReference type="ChEBI" id="CHEBI:30616"/>
        <dbReference type="ChEBI" id="CHEBI:33019"/>
        <dbReference type="ChEBI" id="CHEBI:57287"/>
        <dbReference type="ChEBI" id="CHEBI:57390"/>
        <dbReference type="ChEBI" id="CHEBI:456215"/>
        <dbReference type="EC" id="6.2.1.30"/>
    </reaction>
    <physiologicalReaction direction="left-to-right" evidence="4">
        <dbReference type="Rhea" id="RHEA:20957"/>
    </physiologicalReaction>
</comment>
<gene>
    <name evidence="13" type="ORF">KKC1_04260</name>
</gene>
<dbReference type="EC" id="6.2.1.30" evidence="7 10"/>
<comment type="similarity">
    <text evidence="6 10">Belongs to the phenylacetyl-CoA ligase family.</text>
</comment>
<evidence type="ECO:0000256" key="8">
    <source>
        <dbReference type="ARBA" id="ARBA00068695"/>
    </source>
</evidence>
<dbReference type="PANTHER" id="PTHR43439">
    <property type="entry name" value="PHENYLACETATE-COENZYME A LIGASE"/>
    <property type="match status" value="1"/>
</dbReference>
<dbReference type="FunFam" id="3.30.300.30:FF:000019">
    <property type="entry name" value="Phenylacetate-coenzyme A ligase"/>
    <property type="match status" value="1"/>
</dbReference>
<evidence type="ECO:0000256" key="4">
    <source>
        <dbReference type="ARBA" id="ARBA00050450"/>
    </source>
</evidence>
<dbReference type="InterPro" id="IPR042099">
    <property type="entry name" value="ANL_N_sf"/>
</dbReference>
<dbReference type="GO" id="GO:0000166">
    <property type="term" value="F:nucleotide binding"/>
    <property type="evidence" value="ECO:0007669"/>
    <property type="project" value="UniProtKB-KW"/>
</dbReference>
<dbReference type="RefSeq" id="WP_088552829.1">
    <property type="nucleotide sequence ID" value="NZ_BDGJ01000010.1"/>
</dbReference>
<dbReference type="FunFam" id="3.40.50.12780:FF:000016">
    <property type="entry name" value="Phenylacetate-coenzyme A ligase"/>
    <property type="match status" value="1"/>
</dbReference>
<keyword evidence="14" id="KW-1185">Reference proteome</keyword>
<dbReference type="InterPro" id="IPR011880">
    <property type="entry name" value="PA_CoA_ligase"/>
</dbReference>
<dbReference type="AlphaFoldDB" id="A0A1Z5HP23"/>
<keyword evidence="3 10" id="KW-0547">Nucleotide-binding</keyword>
<comment type="subunit">
    <text evidence="1">Monomer.</text>
</comment>
<evidence type="ECO:0000256" key="3">
    <source>
        <dbReference type="ARBA" id="ARBA00022741"/>
    </source>
</evidence>
<evidence type="ECO:0000256" key="7">
    <source>
        <dbReference type="ARBA" id="ARBA00066629"/>
    </source>
</evidence>
<organism evidence="13 14">
    <name type="scientific">Calderihabitans maritimus</name>
    <dbReference type="NCBI Taxonomy" id="1246530"/>
    <lineage>
        <taxon>Bacteria</taxon>
        <taxon>Bacillati</taxon>
        <taxon>Bacillota</taxon>
        <taxon>Clostridia</taxon>
        <taxon>Neomoorellales</taxon>
        <taxon>Calderihabitantaceae</taxon>
        <taxon>Calderihabitans</taxon>
    </lineage>
</organism>
<dbReference type="UniPathway" id="UPA00930"/>
<evidence type="ECO:0000256" key="2">
    <source>
        <dbReference type="ARBA" id="ARBA00022598"/>
    </source>
</evidence>
<reference evidence="14" key="1">
    <citation type="journal article" date="2017" name="Appl. Environ. Microbiol.">
        <title>Genomic analysis of Calderihabitans maritimus KKC1, a thermophilic hydrogenogenic carboxydotrophic bacterium isolated from marine sediment.</title>
        <authorList>
            <person name="Omae K."/>
            <person name="Yoneda Y."/>
            <person name="Fukuyama Y."/>
            <person name="Yoshida T."/>
            <person name="Sako Y."/>
        </authorList>
    </citation>
    <scope>NUCLEOTIDE SEQUENCE [LARGE SCALE GENOMIC DNA]</scope>
    <source>
        <strain evidence="14">KKC1</strain>
    </source>
</reference>
<proteinExistence type="inferred from homology"/>
<dbReference type="EMBL" id="BDGJ01000010">
    <property type="protein sequence ID" value="GAW91264.1"/>
    <property type="molecule type" value="Genomic_DNA"/>
</dbReference>
<comment type="function">
    <text evidence="10">Catalyzes the activation of phenylacetic acid (PA) to phenylacetyl-CoA (PA-CoA).</text>
</comment>
<dbReference type="InterPro" id="IPR045851">
    <property type="entry name" value="AMP-bd_C_sf"/>
</dbReference>
<dbReference type="Gene3D" id="3.30.300.30">
    <property type="match status" value="1"/>
</dbReference>
<name>A0A1Z5HP23_9FIRM</name>